<dbReference type="EMBL" id="KE525345">
    <property type="protein sequence ID" value="KFB49367.1"/>
    <property type="molecule type" value="Genomic_DNA"/>
</dbReference>
<accession>A0A084WGM3</accession>
<dbReference type="EnsemblMetazoa" id="ASIC017464-RA">
    <property type="protein sequence ID" value="ASIC017464-PA"/>
    <property type="gene ID" value="ASIC017464"/>
</dbReference>
<evidence type="ECO:0000313" key="2">
    <source>
        <dbReference type="EnsemblMetazoa" id="ASIC017464-PA"/>
    </source>
</evidence>
<reference evidence="2" key="2">
    <citation type="submission" date="2020-05" db="UniProtKB">
        <authorList>
            <consortium name="EnsemblMetazoa"/>
        </authorList>
    </citation>
    <scope>IDENTIFICATION</scope>
</reference>
<evidence type="ECO:0000313" key="1">
    <source>
        <dbReference type="EMBL" id="KFB49367.1"/>
    </source>
</evidence>
<evidence type="ECO:0000313" key="3">
    <source>
        <dbReference type="Proteomes" id="UP000030765"/>
    </source>
</evidence>
<reference evidence="1 3" key="1">
    <citation type="journal article" date="2014" name="BMC Genomics">
        <title>Genome sequence of Anopheles sinensis provides insight into genetics basis of mosquito competence for malaria parasites.</title>
        <authorList>
            <person name="Zhou D."/>
            <person name="Zhang D."/>
            <person name="Ding G."/>
            <person name="Shi L."/>
            <person name="Hou Q."/>
            <person name="Ye Y."/>
            <person name="Xu Y."/>
            <person name="Zhou H."/>
            <person name="Xiong C."/>
            <person name="Li S."/>
            <person name="Yu J."/>
            <person name="Hong S."/>
            <person name="Yu X."/>
            <person name="Zou P."/>
            <person name="Chen C."/>
            <person name="Chang X."/>
            <person name="Wang W."/>
            <person name="Lv Y."/>
            <person name="Sun Y."/>
            <person name="Ma L."/>
            <person name="Shen B."/>
            <person name="Zhu C."/>
        </authorList>
    </citation>
    <scope>NUCLEOTIDE SEQUENCE [LARGE SCALE GENOMIC DNA]</scope>
</reference>
<organism evidence="1">
    <name type="scientific">Anopheles sinensis</name>
    <name type="common">Mosquito</name>
    <dbReference type="NCBI Taxonomy" id="74873"/>
    <lineage>
        <taxon>Eukaryota</taxon>
        <taxon>Metazoa</taxon>
        <taxon>Ecdysozoa</taxon>
        <taxon>Arthropoda</taxon>
        <taxon>Hexapoda</taxon>
        <taxon>Insecta</taxon>
        <taxon>Pterygota</taxon>
        <taxon>Neoptera</taxon>
        <taxon>Endopterygota</taxon>
        <taxon>Diptera</taxon>
        <taxon>Nematocera</taxon>
        <taxon>Culicoidea</taxon>
        <taxon>Culicidae</taxon>
        <taxon>Anophelinae</taxon>
        <taxon>Anopheles</taxon>
    </lineage>
</organism>
<dbReference type="Proteomes" id="UP000030765">
    <property type="component" value="Unassembled WGS sequence"/>
</dbReference>
<gene>
    <name evidence="1" type="ORF">ZHAS_00017464</name>
</gene>
<protein>
    <submittedName>
        <fullName evidence="1 2">Uncharacterized protein</fullName>
    </submittedName>
</protein>
<dbReference type="AlphaFoldDB" id="A0A084WGM3"/>
<dbReference type="EMBL" id="ATLV01023624">
    <property type="status" value="NOT_ANNOTATED_CDS"/>
    <property type="molecule type" value="Genomic_DNA"/>
</dbReference>
<dbReference type="VEuPathDB" id="VectorBase:ASIC017464"/>
<proteinExistence type="predicted"/>
<sequence length="95" mass="10002">MVMLPFCTPTGIEKRPTPAGVKTERTVVIHSARDNTAAAAPRFPVEGAWLAHLVAMVNLGRLMGRKKLQLSAGSGTPRMAKVAPACAVTGSRYAS</sequence>
<keyword evidence="3" id="KW-1185">Reference proteome</keyword>
<name>A0A084WGM3_ANOSI</name>